<organism evidence="9 10">
    <name type="scientific">Candidatus Egerieicola faecale</name>
    <dbReference type="NCBI Taxonomy" id="2840774"/>
    <lineage>
        <taxon>Bacteria</taxon>
        <taxon>Bacillati</taxon>
        <taxon>Bacillota</taxon>
        <taxon>Clostridia</taxon>
        <taxon>Eubacteriales</taxon>
        <taxon>Oscillospiraceae</taxon>
        <taxon>Oscillospiraceae incertae sedis</taxon>
        <taxon>Candidatus Egerieicola</taxon>
    </lineage>
</organism>
<evidence type="ECO:0000256" key="5">
    <source>
        <dbReference type="ARBA" id="ARBA00023316"/>
    </source>
</evidence>
<comment type="caution">
    <text evidence="9">The sequence shown here is derived from an EMBL/GenBank/DDBJ whole genome shotgun (WGS) entry which is preliminary data.</text>
</comment>
<dbReference type="Gene3D" id="2.40.440.10">
    <property type="entry name" value="L,D-transpeptidase catalytic domain-like"/>
    <property type="match status" value="1"/>
</dbReference>
<sequence length="354" mass="37224">MEGRKSKKTWLGILSVTLAVLLLICGVTACASQGEVGETSSRVASSGTVEPVSSSAESGSSQVEPVSEVSQPSEASQVSETSQVSEVSQPAQPVQVTGITLTTYAVTLNLGQSQMPIVTMTPADAADKGEIWTSSDPSVATVDSLGRITGVAAGSCTVTVTSASNPAVSAAVAVTVNNRVSTGVYSNGNPYYLVVNKSTNTVTVYQADSTGEYCIPVKSMICSCGNGTPSGTYTTTDQYRWRYLVGDVYGQYATRITGHILFHSVPYLRQSEDSLQYEEYNKLGTTASHGCIRLTVADSLWIYQNCPSGTKVALTSRPSMGDPLGRPAAQTISADSPNRGWDPTDPAEGNPWRT</sequence>
<dbReference type="GO" id="GO:0016740">
    <property type="term" value="F:transferase activity"/>
    <property type="evidence" value="ECO:0007669"/>
    <property type="project" value="UniProtKB-KW"/>
</dbReference>
<keyword evidence="5 6" id="KW-0961">Cell wall biogenesis/degradation</keyword>
<feature type="active site" description="Nucleophile" evidence="6">
    <location>
        <position position="291"/>
    </location>
</feature>
<dbReference type="PANTHER" id="PTHR30582">
    <property type="entry name" value="L,D-TRANSPEPTIDASE"/>
    <property type="match status" value="1"/>
</dbReference>
<dbReference type="Proteomes" id="UP000824082">
    <property type="component" value="Unassembled WGS sequence"/>
</dbReference>
<dbReference type="SMART" id="SM00635">
    <property type="entry name" value="BID_2"/>
    <property type="match status" value="1"/>
</dbReference>
<reference evidence="9" key="2">
    <citation type="journal article" date="2021" name="PeerJ">
        <title>Extensive microbial diversity within the chicken gut microbiome revealed by metagenomics and culture.</title>
        <authorList>
            <person name="Gilroy R."/>
            <person name="Ravi A."/>
            <person name="Getino M."/>
            <person name="Pursley I."/>
            <person name="Horton D.L."/>
            <person name="Alikhan N.F."/>
            <person name="Baker D."/>
            <person name="Gharbi K."/>
            <person name="Hall N."/>
            <person name="Watson M."/>
            <person name="Adriaenssens E.M."/>
            <person name="Foster-Nyarko E."/>
            <person name="Jarju S."/>
            <person name="Secka A."/>
            <person name="Antonio M."/>
            <person name="Oren A."/>
            <person name="Chaudhuri R.R."/>
            <person name="La Ragione R."/>
            <person name="Hildebrand F."/>
            <person name="Pallen M.J."/>
        </authorList>
    </citation>
    <scope>NUCLEOTIDE SEQUENCE</scope>
    <source>
        <strain evidence="9">4509</strain>
    </source>
</reference>
<name>A0A9D1IRY2_9FIRM</name>
<feature type="domain" description="L,D-TPase catalytic" evidence="8">
    <location>
        <begin position="191"/>
        <end position="315"/>
    </location>
</feature>
<feature type="compositionally biased region" description="Low complexity" evidence="7">
    <location>
        <begin position="49"/>
        <end position="89"/>
    </location>
</feature>
<protein>
    <submittedName>
        <fullName evidence="9">Ig-like domain-containing protein</fullName>
    </submittedName>
</protein>
<dbReference type="SUPFAM" id="SSF49373">
    <property type="entry name" value="Invasin/intimin cell-adhesion fragments"/>
    <property type="match status" value="1"/>
</dbReference>
<dbReference type="SUPFAM" id="SSF141523">
    <property type="entry name" value="L,D-transpeptidase catalytic domain-like"/>
    <property type="match status" value="1"/>
</dbReference>
<dbReference type="GO" id="GO:0005576">
    <property type="term" value="C:extracellular region"/>
    <property type="evidence" value="ECO:0007669"/>
    <property type="project" value="TreeGrafter"/>
</dbReference>
<evidence type="ECO:0000256" key="7">
    <source>
        <dbReference type="SAM" id="MobiDB-lite"/>
    </source>
</evidence>
<dbReference type="InterPro" id="IPR005490">
    <property type="entry name" value="LD_TPept_cat_dom"/>
</dbReference>
<feature type="region of interest" description="Disordered" evidence="7">
    <location>
        <begin position="317"/>
        <end position="354"/>
    </location>
</feature>
<dbReference type="Pfam" id="PF03734">
    <property type="entry name" value="YkuD"/>
    <property type="match status" value="1"/>
</dbReference>
<dbReference type="AlphaFoldDB" id="A0A9D1IRY2"/>
<evidence type="ECO:0000256" key="2">
    <source>
        <dbReference type="ARBA" id="ARBA00022679"/>
    </source>
</evidence>
<dbReference type="InterPro" id="IPR050979">
    <property type="entry name" value="LD-transpeptidase"/>
</dbReference>
<dbReference type="GO" id="GO:0018104">
    <property type="term" value="P:peptidoglycan-protein cross-linking"/>
    <property type="evidence" value="ECO:0007669"/>
    <property type="project" value="TreeGrafter"/>
</dbReference>
<evidence type="ECO:0000256" key="3">
    <source>
        <dbReference type="ARBA" id="ARBA00022960"/>
    </source>
</evidence>
<evidence type="ECO:0000256" key="4">
    <source>
        <dbReference type="ARBA" id="ARBA00022984"/>
    </source>
</evidence>
<dbReference type="EMBL" id="DVMX01000007">
    <property type="protein sequence ID" value="HIU41014.1"/>
    <property type="molecule type" value="Genomic_DNA"/>
</dbReference>
<dbReference type="CDD" id="cd16913">
    <property type="entry name" value="YkuD_like"/>
    <property type="match status" value="1"/>
</dbReference>
<evidence type="ECO:0000259" key="8">
    <source>
        <dbReference type="PROSITE" id="PS52029"/>
    </source>
</evidence>
<feature type="compositionally biased region" description="Polar residues" evidence="7">
    <location>
        <begin position="38"/>
        <end position="48"/>
    </location>
</feature>
<reference evidence="9" key="1">
    <citation type="submission" date="2020-10" db="EMBL/GenBank/DDBJ databases">
        <authorList>
            <person name="Gilroy R."/>
        </authorList>
    </citation>
    <scope>NUCLEOTIDE SEQUENCE</scope>
    <source>
        <strain evidence="9">4509</strain>
    </source>
</reference>
<dbReference type="GO" id="GO:0008360">
    <property type="term" value="P:regulation of cell shape"/>
    <property type="evidence" value="ECO:0007669"/>
    <property type="project" value="UniProtKB-UniRule"/>
</dbReference>
<evidence type="ECO:0000256" key="6">
    <source>
        <dbReference type="PROSITE-ProRule" id="PRU01373"/>
    </source>
</evidence>
<comment type="pathway">
    <text evidence="1 6">Cell wall biogenesis; peptidoglycan biosynthesis.</text>
</comment>
<dbReference type="InterPro" id="IPR008964">
    <property type="entry name" value="Invasin/intimin_cell_adhesion"/>
</dbReference>
<keyword evidence="3 6" id="KW-0133">Cell shape</keyword>
<dbReference type="PROSITE" id="PS52029">
    <property type="entry name" value="LD_TPASE"/>
    <property type="match status" value="1"/>
</dbReference>
<gene>
    <name evidence="9" type="ORF">IAD19_00480</name>
</gene>
<evidence type="ECO:0000313" key="9">
    <source>
        <dbReference type="EMBL" id="HIU41014.1"/>
    </source>
</evidence>
<proteinExistence type="predicted"/>
<dbReference type="GO" id="GO:0071555">
    <property type="term" value="P:cell wall organization"/>
    <property type="evidence" value="ECO:0007669"/>
    <property type="project" value="UniProtKB-UniRule"/>
</dbReference>
<feature type="active site" description="Proton donor/acceptor" evidence="6">
    <location>
        <position position="263"/>
    </location>
</feature>
<keyword evidence="2" id="KW-0808">Transferase</keyword>
<dbReference type="Pfam" id="PF02368">
    <property type="entry name" value="Big_2"/>
    <property type="match status" value="1"/>
</dbReference>
<dbReference type="PANTHER" id="PTHR30582:SF2">
    <property type="entry name" value="L,D-TRANSPEPTIDASE YCIB-RELATED"/>
    <property type="match status" value="1"/>
</dbReference>
<feature type="region of interest" description="Disordered" evidence="7">
    <location>
        <begin position="36"/>
        <end position="90"/>
    </location>
</feature>
<keyword evidence="4 6" id="KW-0573">Peptidoglycan synthesis</keyword>
<dbReference type="Gene3D" id="2.60.40.1080">
    <property type="match status" value="1"/>
</dbReference>
<evidence type="ECO:0000313" key="10">
    <source>
        <dbReference type="Proteomes" id="UP000824082"/>
    </source>
</evidence>
<dbReference type="InterPro" id="IPR038063">
    <property type="entry name" value="Transpep_catalytic_dom"/>
</dbReference>
<dbReference type="InterPro" id="IPR003343">
    <property type="entry name" value="Big_2"/>
</dbReference>
<dbReference type="GO" id="GO:0071972">
    <property type="term" value="F:peptidoglycan L,D-transpeptidase activity"/>
    <property type="evidence" value="ECO:0007669"/>
    <property type="project" value="TreeGrafter"/>
</dbReference>
<evidence type="ECO:0000256" key="1">
    <source>
        <dbReference type="ARBA" id="ARBA00004752"/>
    </source>
</evidence>
<dbReference type="PROSITE" id="PS51257">
    <property type="entry name" value="PROKAR_LIPOPROTEIN"/>
    <property type="match status" value="1"/>
</dbReference>
<accession>A0A9D1IRY2</accession>